<dbReference type="Gene3D" id="1.10.10.10">
    <property type="entry name" value="Winged helix-like DNA-binding domain superfamily/Winged helix DNA-binding domain"/>
    <property type="match status" value="1"/>
</dbReference>
<evidence type="ECO:0000313" key="2">
    <source>
        <dbReference type="EMBL" id="GAE49238.1"/>
    </source>
</evidence>
<proteinExistence type="predicted"/>
<dbReference type="Gene3D" id="2.40.10.200">
    <property type="entry name" value="STY4665 C-terminal domain-like"/>
    <property type="match status" value="1"/>
</dbReference>
<keyword evidence="2" id="KW-0067">ATP-binding</keyword>
<dbReference type="AlphaFoldDB" id="W4RZB3"/>
<accession>W4RZB3</accession>
<feature type="domain" description="Putative conjugal transfer nickase/helicase TraI C-terminal" evidence="1">
    <location>
        <begin position="27"/>
        <end position="149"/>
    </location>
</feature>
<keyword evidence="2" id="KW-0378">Hydrolase</keyword>
<dbReference type="InterPro" id="IPR036388">
    <property type="entry name" value="WH-like_DNA-bd_sf"/>
</dbReference>
<keyword evidence="2" id="KW-0347">Helicase</keyword>
<evidence type="ECO:0000313" key="3">
    <source>
        <dbReference type="Proteomes" id="UP000019143"/>
    </source>
</evidence>
<comment type="caution">
    <text evidence="2">The sequence shown here is derived from an EMBL/GenBank/DDBJ whole genome shotgun (WGS) entry which is preliminary data.</text>
</comment>
<name>W4RZB3_9XANT</name>
<keyword evidence="2" id="KW-0547">Nucleotide-binding</keyword>
<evidence type="ECO:0000259" key="1">
    <source>
        <dbReference type="Pfam" id="PF07515"/>
    </source>
</evidence>
<organism evidence="2 3">
    <name type="scientific">Xanthomonas arboricola pv. pruni str. MAFF 311562</name>
    <dbReference type="NCBI Taxonomy" id="1414836"/>
    <lineage>
        <taxon>Bacteria</taxon>
        <taxon>Pseudomonadati</taxon>
        <taxon>Pseudomonadota</taxon>
        <taxon>Gammaproteobacteria</taxon>
        <taxon>Lysobacterales</taxon>
        <taxon>Lysobacteraceae</taxon>
        <taxon>Xanthomonas</taxon>
    </lineage>
</organism>
<dbReference type="InterPro" id="IPR036390">
    <property type="entry name" value="WH_DNA-bd_sf"/>
</dbReference>
<dbReference type="InterPro" id="IPR011093">
    <property type="entry name" value="TraI_2_C"/>
</dbReference>
<dbReference type="Pfam" id="PF07515">
    <property type="entry name" value="TraI_2_C"/>
    <property type="match status" value="1"/>
</dbReference>
<dbReference type="SUPFAM" id="SSF46785">
    <property type="entry name" value="Winged helix' DNA-binding domain"/>
    <property type="match status" value="1"/>
</dbReference>
<sequence length="169" mass="19496">SVPAKKIQWRPVPNYLDESNGISTQMSADHFVTWLQQAIASRRLVINDAKALVHIVADAVYLVSPGVFQRYAQEHTQIADYAKREEMADWQWAQKRFEKLHLHRKQANGLNIWTCEVTGPRKSRRLHGYLLERWQGVFGELPPNNPYLTLQEVAFQSPMQVDASKTLDV</sequence>
<dbReference type="Proteomes" id="UP000019143">
    <property type="component" value="Unassembled WGS sequence"/>
</dbReference>
<dbReference type="EMBL" id="BAVB01000139">
    <property type="protein sequence ID" value="GAE49238.1"/>
    <property type="molecule type" value="Genomic_DNA"/>
</dbReference>
<feature type="non-terminal residue" evidence="2">
    <location>
        <position position="1"/>
    </location>
</feature>
<dbReference type="GO" id="GO:0004386">
    <property type="term" value="F:helicase activity"/>
    <property type="evidence" value="ECO:0007669"/>
    <property type="project" value="UniProtKB-KW"/>
</dbReference>
<reference evidence="2 3" key="1">
    <citation type="submission" date="2014-01" db="EMBL/GenBank/DDBJ databases">
        <title>Genome sequence and analysis of Xanthomonas arboricola pv. pruni.</title>
        <authorList>
            <person name="Fujikawa T."/>
            <person name="Nakazono-Nagaoka E."/>
        </authorList>
    </citation>
    <scope>NUCLEOTIDE SEQUENCE [LARGE SCALE GENOMIC DNA]</scope>
    <source>
        <strain evidence="3">MAFF 311562</strain>
    </source>
</reference>
<protein>
    <submittedName>
        <fullName evidence="2">Helicase</fullName>
    </submittedName>
</protein>
<gene>
    <name evidence="2" type="ORF">XPU_0770</name>
</gene>